<evidence type="ECO:0000313" key="1">
    <source>
        <dbReference type="EMBL" id="KAJ7328301.1"/>
    </source>
</evidence>
<dbReference type="AlphaFoldDB" id="A0AAD6ZLF4"/>
<proteinExistence type="predicted"/>
<protein>
    <submittedName>
        <fullName evidence="1">Uncharacterized protein</fullName>
    </submittedName>
</protein>
<dbReference type="EMBL" id="JARIHO010000039">
    <property type="protein sequence ID" value="KAJ7328301.1"/>
    <property type="molecule type" value="Genomic_DNA"/>
</dbReference>
<reference evidence="1" key="1">
    <citation type="submission" date="2023-03" db="EMBL/GenBank/DDBJ databases">
        <title>Massive genome expansion in bonnet fungi (Mycena s.s.) driven by repeated elements and novel gene families across ecological guilds.</title>
        <authorList>
            <consortium name="Lawrence Berkeley National Laboratory"/>
            <person name="Harder C.B."/>
            <person name="Miyauchi S."/>
            <person name="Viragh M."/>
            <person name="Kuo A."/>
            <person name="Thoen E."/>
            <person name="Andreopoulos B."/>
            <person name="Lu D."/>
            <person name="Skrede I."/>
            <person name="Drula E."/>
            <person name="Henrissat B."/>
            <person name="Morin E."/>
            <person name="Kohler A."/>
            <person name="Barry K."/>
            <person name="LaButti K."/>
            <person name="Morin E."/>
            <person name="Salamov A."/>
            <person name="Lipzen A."/>
            <person name="Mereny Z."/>
            <person name="Hegedus B."/>
            <person name="Baldrian P."/>
            <person name="Stursova M."/>
            <person name="Weitz H."/>
            <person name="Taylor A."/>
            <person name="Grigoriev I.V."/>
            <person name="Nagy L.G."/>
            <person name="Martin F."/>
            <person name="Kauserud H."/>
        </authorList>
    </citation>
    <scope>NUCLEOTIDE SEQUENCE</scope>
    <source>
        <strain evidence="1">CBHHK002</strain>
    </source>
</reference>
<comment type="caution">
    <text evidence="1">The sequence shown here is derived from an EMBL/GenBank/DDBJ whole genome shotgun (WGS) entry which is preliminary data.</text>
</comment>
<dbReference type="Proteomes" id="UP001218218">
    <property type="component" value="Unassembled WGS sequence"/>
</dbReference>
<organism evidence="1 2">
    <name type="scientific">Mycena albidolilacea</name>
    <dbReference type="NCBI Taxonomy" id="1033008"/>
    <lineage>
        <taxon>Eukaryota</taxon>
        <taxon>Fungi</taxon>
        <taxon>Dikarya</taxon>
        <taxon>Basidiomycota</taxon>
        <taxon>Agaricomycotina</taxon>
        <taxon>Agaricomycetes</taxon>
        <taxon>Agaricomycetidae</taxon>
        <taxon>Agaricales</taxon>
        <taxon>Marasmiineae</taxon>
        <taxon>Mycenaceae</taxon>
        <taxon>Mycena</taxon>
    </lineage>
</organism>
<evidence type="ECO:0000313" key="2">
    <source>
        <dbReference type="Proteomes" id="UP001218218"/>
    </source>
</evidence>
<gene>
    <name evidence="1" type="ORF">DFH08DRAFT_815805</name>
</gene>
<name>A0AAD6ZLF4_9AGAR</name>
<keyword evidence="2" id="KW-1185">Reference proteome</keyword>
<accession>A0AAD6ZLF4</accession>
<sequence>MCFPTMKTSTSEQLTPFLLSLIALVPSHGVRYTALGLLLVAPTPRKIHLQSPSMQLSRLEVSLNHTEEYIQEATVEAPQSYSKLRCLLEVAKTASRIKCRILRSETKALSWKGFRSLFKDIAERMTRFRSLSNEIGGCIHCIKDICTAELILEAERQRKLASDLMEPQSALAVI</sequence>